<dbReference type="Pfam" id="PF00497">
    <property type="entry name" value="SBP_bac_3"/>
    <property type="match status" value="1"/>
</dbReference>
<dbReference type="SMART" id="SM00062">
    <property type="entry name" value="PBPb"/>
    <property type="match status" value="1"/>
</dbReference>
<evidence type="ECO:0000313" key="5">
    <source>
        <dbReference type="Proteomes" id="UP000182332"/>
    </source>
</evidence>
<dbReference type="Gene3D" id="3.40.190.10">
    <property type="entry name" value="Periplasmic binding protein-like II"/>
    <property type="match status" value="2"/>
</dbReference>
<dbReference type="AlphaFoldDB" id="A0A1I0BVM1"/>
<dbReference type="PANTHER" id="PTHR35936:SF17">
    <property type="entry name" value="ARGININE-BINDING EXTRACELLULAR PROTEIN ARTP"/>
    <property type="match status" value="1"/>
</dbReference>
<feature type="domain" description="Solute-binding protein family 3/N-terminal" evidence="3">
    <location>
        <begin position="64"/>
        <end position="294"/>
    </location>
</feature>
<reference evidence="4 5" key="1">
    <citation type="submission" date="2016-10" db="EMBL/GenBank/DDBJ databases">
        <authorList>
            <person name="de Groot N.N."/>
        </authorList>
    </citation>
    <scope>NUCLEOTIDE SEQUENCE [LARGE SCALE GENOMIC DNA]</scope>
    <source>
        <strain evidence="4 5">DSM 11363</strain>
    </source>
</reference>
<dbReference type="CDD" id="cd01004">
    <property type="entry name" value="PBP2_MidA_like"/>
    <property type="match status" value="1"/>
</dbReference>
<dbReference type="EMBL" id="FOHW01000006">
    <property type="protein sequence ID" value="SET10691.1"/>
    <property type="molecule type" value="Genomic_DNA"/>
</dbReference>
<organism evidence="4 5">
    <name type="scientific">Pseudomonas graminis</name>
    <dbReference type="NCBI Taxonomy" id="158627"/>
    <lineage>
        <taxon>Bacteria</taxon>
        <taxon>Pseudomonadati</taxon>
        <taxon>Pseudomonadota</taxon>
        <taxon>Gammaproteobacteria</taxon>
        <taxon>Pseudomonadales</taxon>
        <taxon>Pseudomonadaceae</taxon>
        <taxon>Pseudomonas</taxon>
    </lineage>
</organism>
<evidence type="ECO:0000313" key="4">
    <source>
        <dbReference type="EMBL" id="SET10691.1"/>
    </source>
</evidence>
<protein>
    <submittedName>
        <fullName evidence="4">Amino acid ABC transporter substrate-binding protein, PAAT family</fullName>
    </submittedName>
</protein>
<dbReference type="PANTHER" id="PTHR35936">
    <property type="entry name" value="MEMBRANE-BOUND LYTIC MUREIN TRANSGLYCOSYLASE F"/>
    <property type="match status" value="1"/>
</dbReference>
<accession>A0A1I0BVM1</accession>
<sequence>MRCVPLFHPNTQHTQPYLSDVESPTMRNTLNTAVSLTVLTSAVLGASLVAATAAQAATTVTPGQFKVGMEITYPPFESYDEKKNVVGADPDLSRLLAKHMDLKAEFVDTKFSSLILSLNAGHYDAIISGMYITPERQTQAQTIPYAVTGAAIMVLKDSPLKPKVPEDLCGLKVGLEKGTTWVTQFNKLSAEYCVPKGKGPVAVSEFPSAPEVTQALLSGNVQAQVEIDGAAGMIAERTKGRVVVSTEHSIYQQTLGIYVKKGNDELYQALLKAFDETKKSGEYAALLKKYNLEEPAN</sequence>
<proteinExistence type="inferred from homology"/>
<evidence type="ECO:0000256" key="1">
    <source>
        <dbReference type="ARBA" id="ARBA00010333"/>
    </source>
</evidence>
<evidence type="ECO:0000256" key="2">
    <source>
        <dbReference type="ARBA" id="ARBA00022729"/>
    </source>
</evidence>
<dbReference type="InterPro" id="IPR001638">
    <property type="entry name" value="Solute-binding_3/MltF_N"/>
</dbReference>
<dbReference type="Proteomes" id="UP000182332">
    <property type="component" value="Unassembled WGS sequence"/>
</dbReference>
<name>A0A1I0BVM1_9PSED</name>
<gene>
    <name evidence="4" type="ORF">SAMN05216197_106159</name>
</gene>
<comment type="similarity">
    <text evidence="1">Belongs to the bacterial solute-binding protein 3 family.</text>
</comment>
<evidence type="ECO:0000259" key="3">
    <source>
        <dbReference type="SMART" id="SM00062"/>
    </source>
</evidence>
<keyword evidence="2" id="KW-0732">Signal</keyword>
<dbReference type="SUPFAM" id="SSF53850">
    <property type="entry name" value="Periplasmic binding protein-like II"/>
    <property type="match status" value="1"/>
</dbReference>